<dbReference type="EMBL" id="CADEBD010000276">
    <property type="protein sequence ID" value="CAB3227261.1"/>
    <property type="molecule type" value="Genomic_DNA"/>
</dbReference>
<sequence>MKLFGILLALVMLISAFGFVELASLGVRCPDDSSTTGERCIPSDGWDPQHSAHTIFDEQASEKCETFKINKYQ</sequence>
<evidence type="ECO:0000313" key="2">
    <source>
        <dbReference type="EMBL" id="CAB3227261.1"/>
    </source>
</evidence>
<name>A0A8S0Z3H8_ARCPL</name>
<proteinExistence type="predicted"/>
<organism evidence="2 3">
    <name type="scientific">Arctia plantaginis</name>
    <name type="common">Wood tiger moth</name>
    <name type="synonym">Phalaena plantaginis</name>
    <dbReference type="NCBI Taxonomy" id="874455"/>
    <lineage>
        <taxon>Eukaryota</taxon>
        <taxon>Metazoa</taxon>
        <taxon>Ecdysozoa</taxon>
        <taxon>Arthropoda</taxon>
        <taxon>Hexapoda</taxon>
        <taxon>Insecta</taxon>
        <taxon>Pterygota</taxon>
        <taxon>Neoptera</taxon>
        <taxon>Endopterygota</taxon>
        <taxon>Lepidoptera</taxon>
        <taxon>Glossata</taxon>
        <taxon>Ditrysia</taxon>
        <taxon>Noctuoidea</taxon>
        <taxon>Erebidae</taxon>
        <taxon>Arctiinae</taxon>
        <taxon>Arctia</taxon>
    </lineage>
</organism>
<reference evidence="2 3" key="1">
    <citation type="submission" date="2020-04" db="EMBL/GenBank/DDBJ databases">
        <authorList>
            <person name="Wallbank WR R."/>
            <person name="Pardo Diaz C."/>
            <person name="Kozak K."/>
            <person name="Martin S."/>
            <person name="Jiggins C."/>
            <person name="Moest M."/>
            <person name="Warren A I."/>
            <person name="Byers J.R.P. K."/>
            <person name="Montejo-Kovacevich G."/>
            <person name="Yen C E."/>
        </authorList>
    </citation>
    <scope>NUCLEOTIDE SEQUENCE [LARGE SCALE GENOMIC DNA]</scope>
</reference>
<comment type="caution">
    <text evidence="2">The sequence shown here is derived from an EMBL/GenBank/DDBJ whole genome shotgun (WGS) entry which is preliminary data.</text>
</comment>
<feature type="chain" id="PRO_5035913657" evidence="1">
    <location>
        <begin position="17"/>
        <end position="73"/>
    </location>
</feature>
<dbReference type="AlphaFoldDB" id="A0A8S0Z3H8"/>
<evidence type="ECO:0000256" key="1">
    <source>
        <dbReference type="SAM" id="SignalP"/>
    </source>
</evidence>
<feature type="signal peptide" evidence="1">
    <location>
        <begin position="1"/>
        <end position="16"/>
    </location>
</feature>
<keyword evidence="1" id="KW-0732">Signal</keyword>
<protein>
    <submittedName>
        <fullName evidence="2">Uncharacterized protein</fullName>
    </submittedName>
</protein>
<dbReference type="Proteomes" id="UP000494256">
    <property type="component" value="Unassembled WGS sequence"/>
</dbReference>
<evidence type="ECO:0000313" key="3">
    <source>
        <dbReference type="Proteomes" id="UP000494256"/>
    </source>
</evidence>
<gene>
    <name evidence="2" type="ORF">APLA_LOCUS2911</name>
</gene>
<accession>A0A8S0Z3H8</accession>